<dbReference type="Proteomes" id="UP000694548">
    <property type="component" value="Chromosome sgr14"/>
</dbReference>
<dbReference type="PANTHER" id="PTHR14815:SF2">
    <property type="entry name" value="DDB1- AND CUL4-ASSOCIATED FACTOR 17"/>
    <property type="match status" value="1"/>
</dbReference>
<dbReference type="GeneTree" id="ENSGT00390000012728"/>
<dbReference type="GO" id="GO:0080008">
    <property type="term" value="C:Cul4-RING E3 ubiquitin ligase complex"/>
    <property type="evidence" value="ECO:0007669"/>
    <property type="project" value="TreeGrafter"/>
</dbReference>
<dbReference type="GO" id="GO:0016567">
    <property type="term" value="P:protein ubiquitination"/>
    <property type="evidence" value="ECO:0007669"/>
    <property type="project" value="InterPro"/>
</dbReference>
<sequence>RGEERAESFVKVWSKTSKSPVMYENGKIYFDNYQNCYSCVHAVPQILYKMPKRSTQEKIEDALLCESPLEQTLPTSSDHNPSLLVLTANNWLLRLSAETGKELQSVYLSPNYKFKYLGWDSSQEIFYVKSVQNKETPLSRQAGVTHSAFMYLGIFRVFPLQIVGILEINKKGFGSGITDVLMHHGVLAVSHSNKKVKMYSIEHIVQRQSSLLGGKKVGEFPCGIPVNIQVTDSIPVLFEVTSNNGVQVGGNPWHYIYSPAIKQQRETHHICSLKDSTLATNGIQNLNCYSLESDVIFFHPTNSSSVVHIGPTIIKVTVTSSGRTVKKRFQQLDDDPSQENFRILEFEDELDLLAVVVTNGEGDEGRSHIQLHDNLTGQFHRKIDLVECWDETYPHQMFFDRDTIIHIEQRNTNFCCHVYKLKTTRK</sequence>
<dbReference type="Ensembl" id="ENSNFUT00015054118.1">
    <property type="protein sequence ID" value="ENSNFUP00015051901.1"/>
    <property type="gene ID" value="ENSNFUG00015024249.1"/>
</dbReference>
<protein>
    <submittedName>
        <fullName evidence="1">DDB1 and CUL4 associated factor 17</fullName>
    </submittedName>
</protein>
<evidence type="ECO:0000313" key="2">
    <source>
        <dbReference type="Proteomes" id="UP000694548"/>
    </source>
</evidence>
<reference evidence="1" key="1">
    <citation type="submission" date="2014-08" db="EMBL/GenBank/DDBJ databases">
        <authorList>
            <person name="Senf B."/>
            <person name="Petzold A."/>
            <person name="Downie B.R."/>
            <person name="Koch P."/>
            <person name="Platzer M."/>
        </authorList>
    </citation>
    <scope>NUCLEOTIDE SEQUENCE [LARGE SCALE GENOMIC DNA]</scope>
    <source>
        <strain evidence="1">GRZ</strain>
    </source>
</reference>
<dbReference type="AlphaFoldDB" id="A0A8C6Q1G4"/>
<gene>
    <name evidence="1" type="primary">DCAF17</name>
    <name evidence="1" type="synonym">dcaf17</name>
</gene>
<evidence type="ECO:0000313" key="1">
    <source>
        <dbReference type="Ensembl" id="ENSNFUP00015051901.1"/>
    </source>
</evidence>
<organism evidence="1 2">
    <name type="scientific">Nothobranchius furzeri</name>
    <name type="common">Turquoise killifish</name>
    <dbReference type="NCBI Taxonomy" id="105023"/>
    <lineage>
        <taxon>Eukaryota</taxon>
        <taxon>Metazoa</taxon>
        <taxon>Chordata</taxon>
        <taxon>Craniata</taxon>
        <taxon>Vertebrata</taxon>
        <taxon>Euteleostomi</taxon>
        <taxon>Actinopterygii</taxon>
        <taxon>Neopterygii</taxon>
        <taxon>Teleostei</taxon>
        <taxon>Neoteleostei</taxon>
        <taxon>Acanthomorphata</taxon>
        <taxon>Ovalentaria</taxon>
        <taxon>Atherinomorphae</taxon>
        <taxon>Cyprinodontiformes</taxon>
        <taxon>Nothobranchiidae</taxon>
        <taxon>Nothobranchius</taxon>
    </lineage>
</organism>
<accession>A0A8C6Q1G4</accession>
<reference evidence="1" key="3">
    <citation type="submission" date="2025-09" db="UniProtKB">
        <authorList>
            <consortium name="Ensembl"/>
        </authorList>
    </citation>
    <scope>IDENTIFICATION</scope>
</reference>
<dbReference type="InterPro" id="IPR031620">
    <property type="entry name" value="DCAF17"/>
</dbReference>
<keyword evidence="2" id="KW-1185">Reference proteome</keyword>
<reference evidence="1" key="2">
    <citation type="submission" date="2025-08" db="UniProtKB">
        <authorList>
            <consortium name="Ensembl"/>
        </authorList>
    </citation>
    <scope>IDENTIFICATION</scope>
</reference>
<name>A0A8C6Q1G4_NOTFU</name>
<dbReference type="PANTHER" id="PTHR14815">
    <property type="entry name" value="DDB1- AND CUL4-ASSOCIATED FACTOR 17"/>
    <property type="match status" value="1"/>
</dbReference>
<proteinExistence type="predicted"/>
<dbReference type="Pfam" id="PF15802">
    <property type="entry name" value="DCAF17"/>
    <property type="match status" value="1"/>
</dbReference>